<dbReference type="GO" id="GO:0031119">
    <property type="term" value="P:tRNA pseudouridine synthesis"/>
    <property type="evidence" value="ECO:0007669"/>
    <property type="project" value="UniProtKB-UniRule"/>
</dbReference>
<dbReference type="KEGG" id="sapp:SAC06_07045"/>
<dbReference type="GO" id="GO:0003723">
    <property type="term" value="F:RNA binding"/>
    <property type="evidence" value="ECO:0007669"/>
    <property type="project" value="InterPro"/>
</dbReference>
<dbReference type="PANTHER" id="PTHR13767:SF2">
    <property type="entry name" value="PSEUDOURIDYLATE SYNTHASE TRUB1"/>
    <property type="match status" value="1"/>
</dbReference>
<dbReference type="Gene3D" id="3.30.2350.10">
    <property type="entry name" value="Pseudouridine synthase"/>
    <property type="match status" value="1"/>
</dbReference>
<dbReference type="PANTHER" id="PTHR13767">
    <property type="entry name" value="TRNA-PSEUDOURIDINE SYNTHASE"/>
    <property type="match status" value="1"/>
</dbReference>
<feature type="domain" description="tRNA pseudouridylate synthase B C-terminal" evidence="7">
    <location>
        <begin position="179"/>
        <end position="217"/>
    </location>
</feature>
<keyword evidence="4 5" id="KW-0413">Isomerase</keyword>
<dbReference type="InterPro" id="IPR014780">
    <property type="entry name" value="tRNA_psdUridine_synth_TruB"/>
</dbReference>
<evidence type="ECO:0000313" key="8">
    <source>
        <dbReference type="EMBL" id="XBW07401.1"/>
    </source>
</evidence>
<accession>A0AAU7V532</accession>
<dbReference type="NCBIfam" id="TIGR00431">
    <property type="entry name" value="TruB"/>
    <property type="match status" value="1"/>
</dbReference>
<dbReference type="EC" id="5.4.99.25" evidence="5"/>
<comment type="similarity">
    <text evidence="2 5">Belongs to the pseudouridine synthase TruB family. Type 1 subfamily.</text>
</comment>
<evidence type="ECO:0000256" key="1">
    <source>
        <dbReference type="ARBA" id="ARBA00000385"/>
    </source>
</evidence>
<protein>
    <recommendedName>
        <fullName evidence="5">tRNA pseudouridine synthase B</fullName>
        <ecNumber evidence="5">5.4.99.25</ecNumber>
    </recommendedName>
    <alternativeName>
        <fullName evidence="5">tRNA pseudouridine(55) synthase</fullName>
        <shortName evidence="5">Psi55 synthase</shortName>
    </alternativeName>
    <alternativeName>
        <fullName evidence="5">tRNA pseudouridylate synthase</fullName>
    </alternativeName>
    <alternativeName>
        <fullName evidence="5">tRNA-uridine isomerase</fullName>
    </alternativeName>
</protein>
<comment type="function">
    <text evidence="5">Responsible for synthesis of pseudouridine from uracil-55 in the psi GC loop of transfer RNAs.</text>
</comment>
<evidence type="ECO:0000259" key="7">
    <source>
        <dbReference type="Pfam" id="PF16198"/>
    </source>
</evidence>
<reference evidence="8" key="1">
    <citation type="submission" date="2023-11" db="EMBL/GenBank/DDBJ databases">
        <title>Scrofimicrobium hongkongense sp. nov., isolated from a patient with peritonitis.</title>
        <authorList>
            <person name="Lao H.Y."/>
            <person name="Wong A.Y.P."/>
            <person name="Ng T.L."/>
            <person name="Wong R.Y.L."/>
            <person name="Yau M.C.Y."/>
            <person name="Lam J.Y.W."/>
            <person name="Siu G.K.H."/>
        </authorList>
    </citation>
    <scope>NUCLEOTIDE SEQUENCE</scope>
    <source>
        <strain evidence="8">R131</strain>
    </source>
</reference>
<dbReference type="GO" id="GO:1990481">
    <property type="term" value="P:mRNA pseudouridine synthesis"/>
    <property type="evidence" value="ECO:0007669"/>
    <property type="project" value="TreeGrafter"/>
</dbReference>
<dbReference type="GO" id="GO:0160148">
    <property type="term" value="F:tRNA pseudouridine(55) synthase activity"/>
    <property type="evidence" value="ECO:0007669"/>
    <property type="project" value="UniProtKB-EC"/>
</dbReference>
<feature type="active site" description="Nucleophile" evidence="5">
    <location>
        <position position="40"/>
    </location>
</feature>
<name>A0AAU7V532_9ACTO</name>
<gene>
    <name evidence="5 8" type="primary">truB</name>
    <name evidence="8" type="ORF">SAC06_07045</name>
</gene>
<evidence type="ECO:0000256" key="5">
    <source>
        <dbReference type="HAMAP-Rule" id="MF_01080"/>
    </source>
</evidence>
<dbReference type="SUPFAM" id="SSF55120">
    <property type="entry name" value="Pseudouridine synthase"/>
    <property type="match status" value="1"/>
</dbReference>
<sequence length="294" mass="31020">MSSAGILLVDKPAGLTSHDVVGKVRRLARTRAVGHAGTLDPAATGLLILGVNRGTKLLTYLTGLDKTYRATIRLGADTTTDDAEGEVLSAPGCPPLAADVLEAALAQFRGRIQQVPASVSAIKVDGKRAHALVRAGQQVELAARPVTILRLEQLGPARVVDQFLDLDVEVECSSGTYIRSLARDLGRVLGVGGHLTSLRRTTIGPWTVAEATPLADLPPDPTLLSFDQVCPTLFPLVEITPAQAERFRYGQVPELDVTLAEGEVRSIGVPGANVAGLVQVKSGRLKPAFIIQPI</sequence>
<dbReference type="CDD" id="cd02573">
    <property type="entry name" value="PseudoU_synth_EcTruB"/>
    <property type="match status" value="1"/>
</dbReference>
<keyword evidence="3 5" id="KW-0819">tRNA processing</keyword>
<evidence type="ECO:0000256" key="2">
    <source>
        <dbReference type="ARBA" id="ARBA00005642"/>
    </source>
</evidence>
<comment type="catalytic activity">
    <reaction evidence="1 5">
        <text>uridine(55) in tRNA = pseudouridine(55) in tRNA</text>
        <dbReference type="Rhea" id="RHEA:42532"/>
        <dbReference type="Rhea" id="RHEA-COMP:10101"/>
        <dbReference type="Rhea" id="RHEA-COMP:10102"/>
        <dbReference type="ChEBI" id="CHEBI:65314"/>
        <dbReference type="ChEBI" id="CHEBI:65315"/>
        <dbReference type="EC" id="5.4.99.25"/>
    </reaction>
</comment>
<feature type="domain" description="Pseudouridine synthase II N-terminal" evidence="6">
    <location>
        <begin position="25"/>
        <end position="178"/>
    </location>
</feature>
<evidence type="ECO:0000259" key="6">
    <source>
        <dbReference type="Pfam" id="PF01509"/>
    </source>
</evidence>
<dbReference type="RefSeq" id="WP_350257607.1">
    <property type="nucleotide sequence ID" value="NZ_CP138335.1"/>
</dbReference>
<proteinExistence type="inferred from homology"/>
<dbReference type="Pfam" id="PF16198">
    <property type="entry name" value="TruB_C_2"/>
    <property type="match status" value="1"/>
</dbReference>
<dbReference type="Pfam" id="PF01509">
    <property type="entry name" value="TruB_N"/>
    <property type="match status" value="1"/>
</dbReference>
<dbReference type="HAMAP" id="MF_01080">
    <property type="entry name" value="TruB_bact"/>
    <property type="match status" value="1"/>
</dbReference>
<evidence type="ECO:0000256" key="4">
    <source>
        <dbReference type="ARBA" id="ARBA00023235"/>
    </source>
</evidence>
<dbReference type="InterPro" id="IPR032819">
    <property type="entry name" value="TruB_C"/>
</dbReference>
<dbReference type="InterPro" id="IPR002501">
    <property type="entry name" value="PsdUridine_synth_N"/>
</dbReference>
<dbReference type="EMBL" id="CP138335">
    <property type="protein sequence ID" value="XBW07401.1"/>
    <property type="molecule type" value="Genomic_DNA"/>
</dbReference>
<dbReference type="InterPro" id="IPR020103">
    <property type="entry name" value="PsdUridine_synth_cat_dom_sf"/>
</dbReference>
<evidence type="ECO:0000256" key="3">
    <source>
        <dbReference type="ARBA" id="ARBA00022694"/>
    </source>
</evidence>
<dbReference type="AlphaFoldDB" id="A0AAU7V532"/>
<organism evidence="8">
    <name type="scientific">Scrofimicrobium appendicitidis</name>
    <dbReference type="NCBI Taxonomy" id="3079930"/>
    <lineage>
        <taxon>Bacteria</taxon>
        <taxon>Bacillati</taxon>
        <taxon>Actinomycetota</taxon>
        <taxon>Actinomycetes</taxon>
        <taxon>Actinomycetales</taxon>
        <taxon>Actinomycetaceae</taxon>
        <taxon>Scrofimicrobium</taxon>
    </lineage>
</organism>